<evidence type="ECO:0000313" key="10">
    <source>
        <dbReference type="EMBL" id="SPN99073.1"/>
    </source>
</evidence>
<dbReference type="AlphaFoldDB" id="A0AAE8SS96"/>
<feature type="signal peptide" evidence="9">
    <location>
        <begin position="1"/>
        <end position="17"/>
    </location>
</feature>
<dbReference type="EC" id="4.6.1.24" evidence="2"/>
<evidence type="ECO:0000256" key="1">
    <source>
        <dbReference type="ARBA" id="ARBA00009006"/>
    </source>
</evidence>
<comment type="caution">
    <text evidence="10">The sequence shown here is derived from an EMBL/GenBank/DDBJ whole genome shotgun (WGS) entry which is preliminary data.</text>
</comment>
<name>A0AAE8SS96_9PEZI</name>
<keyword evidence="11" id="KW-1185">Reference proteome</keyword>
<evidence type="ECO:0000256" key="5">
    <source>
        <dbReference type="ARBA" id="ARBA00022801"/>
    </source>
</evidence>
<evidence type="ECO:0000256" key="2">
    <source>
        <dbReference type="ARBA" id="ARBA00012549"/>
    </source>
</evidence>
<feature type="chain" id="PRO_5042140958" description="ribonuclease T1" evidence="9">
    <location>
        <begin position="18"/>
        <end position="175"/>
    </location>
</feature>
<dbReference type="SUPFAM" id="SSF53933">
    <property type="entry name" value="Microbial ribonucleases"/>
    <property type="match status" value="1"/>
</dbReference>
<dbReference type="GO" id="GO:0016787">
    <property type="term" value="F:hydrolase activity"/>
    <property type="evidence" value="ECO:0007669"/>
    <property type="project" value="UniProtKB-KW"/>
</dbReference>
<dbReference type="InterPro" id="IPR000026">
    <property type="entry name" value="N1-like"/>
</dbReference>
<dbReference type="Pfam" id="PF00545">
    <property type="entry name" value="Ribonuclease"/>
    <property type="match status" value="1"/>
</dbReference>
<dbReference type="GO" id="GO:0003723">
    <property type="term" value="F:RNA binding"/>
    <property type="evidence" value="ECO:0007669"/>
    <property type="project" value="InterPro"/>
</dbReference>
<sequence length="175" mass="18052">MQLQSLLIASLAALTAAQGTANVSSITCGSAKYSQQQIDDAVGEGCRLYDERRTLGNNKYPHRFNNREGLVFATSGPYQEFPIIASGNYSGGSPGADRVVIDPAFQGSCVFVGGMTHTGASTRNGFVECSEEAANQTVPGSTGGSGNDDDGLGVMVAPTFYLAASGIVASLLMAL</sequence>
<comment type="similarity">
    <text evidence="1">Belongs to the ribonuclease N1/T1 family.</text>
</comment>
<evidence type="ECO:0000256" key="6">
    <source>
        <dbReference type="ARBA" id="ARBA00023157"/>
    </source>
</evidence>
<evidence type="ECO:0000256" key="4">
    <source>
        <dbReference type="ARBA" id="ARBA00022759"/>
    </source>
</evidence>
<dbReference type="GO" id="GO:0046589">
    <property type="term" value="F:ribonuclease T1 activity"/>
    <property type="evidence" value="ECO:0007669"/>
    <property type="project" value="UniProtKB-EC"/>
</dbReference>
<proteinExistence type="inferred from homology"/>
<keyword evidence="3" id="KW-0540">Nuclease</keyword>
<keyword evidence="5" id="KW-0378">Hydrolase</keyword>
<dbReference type="PANTHER" id="PTHR42104:SF1">
    <property type="entry name" value="EXTRACELLULAR GUANYL-SPECIFIC RIBONUCLEASE RNTA (AFU_ORTHOLOGUE AFUA_4G03230)"/>
    <property type="match status" value="1"/>
</dbReference>
<protein>
    <recommendedName>
        <fullName evidence="2">ribonuclease T1</fullName>
        <ecNumber evidence="2">4.6.1.24</ecNumber>
    </recommendedName>
</protein>
<dbReference type="InterPro" id="IPR016191">
    <property type="entry name" value="Ribonuclease/ribotoxin"/>
</dbReference>
<keyword evidence="6" id="KW-1015">Disulfide bond</keyword>
<keyword evidence="7" id="KW-0456">Lyase</keyword>
<comment type="catalytic activity">
    <reaction evidence="8">
        <text>[RNA] containing guanosine + H2O = an [RNA fragment]-3'-guanosine-3'-phosphate + a 5'-hydroxy-ribonucleotide-3'-[RNA fragment].</text>
        <dbReference type="EC" id="4.6.1.24"/>
    </reaction>
</comment>
<dbReference type="EMBL" id="ONZQ02000002">
    <property type="protein sequence ID" value="SPN99073.1"/>
    <property type="molecule type" value="Genomic_DNA"/>
</dbReference>
<evidence type="ECO:0000256" key="7">
    <source>
        <dbReference type="ARBA" id="ARBA00023239"/>
    </source>
</evidence>
<evidence type="ECO:0000256" key="8">
    <source>
        <dbReference type="ARBA" id="ARBA00034015"/>
    </source>
</evidence>
<accession>A0AAE8SS96</accession>
<dbReference type="PANTHER" id="PTHR42104">
    <property type="entry name" value="EXTRACELLULAR GUANYL-SPECIFIC RIBONUCLEASE RNTA (AFU_ORTHOLOGUE AFUA_4G03230)"/>
    <property type="match status" value="1"/>
</dbReference>
<evidence type="ECO:0000313" key="11">
    <source>
        <dbReference type="Proteomes" id="UP001187682"/>
    </source>
</evidence>
<gene>
    <name evidence="10" type="ORF">DNG_02112</name>
</gene>
<evidence type="ECO:0000256" key="3">
    <source>
        <dbReference type="ARBA" id="ARBA00022722"/>
    </source>
</evidence>
<organism evidence="10 11">
    <name type="scientific">Cephalotrichum gorgonifer</name>
    <dbReference type="NCBI Taxonomy" id="2041049"/>
    <lineage>
        <taxon>Eukaryota</taxon>
        <taxon>Fungi</taxon>
        <taxon>Dikarya</taxon>
        <taxon>Ascomycota</taxon>
        <taxon>Pezizomycotina</taxon>
        <taxon>Sordariomycetes</taxon>
        <taxon>Hypocreomycetidae</taxon>
        <taxon>Microascales</taxon>
        <taxon>Microascaceae</taxon>
        <taxon>Cephalotrichum</taxon>
    </lineage>
</organism>
<reference evidence="10" key="1">
    <citation type="submission" date="2018-03" db="EMBL/GenBank/DDBJ databases">
        <authorList>
            <person name="Guldener U."/>
        </authorList>
    </citation>
    <scope>NUCLEOTIDE SEQUENCE</scope>
</reference>
<keyword evidence="9" id="KW-0732">Signal</keyword>
<keyword evidence="4" id="KW-0255">Endonuclease</keyword>
<dbReference type="Gene3D" id="3.10.450.30">
    <property type="entry name" value="Microbial ribonucleases"/>
    <property type="match status" value="1"/>
</dbReference>
<evidence type="ECO:0000256" key="9">
    <source>
        <dbReference type="SAM" id="SignalP"/>
    </source>
</evidence>
<dbReference type="Proteomes" id="UP001187682">
    <property type="component" value="Unassembled WGS sequence"/>
</dbReference>